<dbReference type="InterPro" id="IPR015947">
    <property type="entry name" value="PUA-like_sf"/>
</dbReference>
<dbReference type="Gene3D" id="2.40.240.20">
    <property type="entry name" value="Hypothetical PUA domain-like, domain 1"/>
    <property type="match status" value="1"/>
</dbReference>
<evidence type="ECO:0000256" key="8">
    <source>
        <dbReference type="ARBA" id="ARBA00022679"/>
    </source>
</evidence>
<dbReference type="GO" id="GO:0070042">
    <property type="term" value="F:rRNA (uridine-N3-)-methyltransferase activity"/>
    <property type="evidence" value="ECO:0007669"/>
    <property type="project" value="TreeGrafter"/>
</dbReference>
<comment type="subcellular location">
    <subcellularLocation>
        <location evidence="1 12">Cytoplasm</location>
    </subcellularLocation>
</comment>
<dbReference type="PANTHER" id="PTHR30027">
    <property type="entry name" value="RIBOSOMAL RNA SMALL SUBUNIT METHYLTRANSFERASE E"/>
    <property type="match status" value="1"/>
</dbReference>
<dbReference type="EC" id="2.1.1.193" evidence="3 12"/>
<dbReference type="Pfam" id="PF20260">
    <property type="entry name" value="PUA_4"/>
    <property type="match status" value="1"/>
</dbReference>
<keyword evidence="5 12" id="KW-0963">Cytoplasm</keyword>
<dbReference type="InterPro" id="IPR046886">
    <property type="entry name" value="RsmE_MTase_dom"/>
</dbReference>
<dbReference type="PANTHER" id="PTHR30027:SF3">
    <property type="entry name" value="16S RRNA (URACIL(1498)-N(3))-METHYLTRANSFERASE"/>
    <property type="match status" value="1"/>
</dbReference>
<evidence type="ECO:0000256" key="10">
    <source>
        <dbReference type="ARBA" id="ARBA00025699"/>
    </source>
</evidence>
<evidence type="ECO:0000313" key="15">
    <source>
        <dbReference type="EMBL" id="TCS94489.1"/>
    </source>
</evidence>
<comment type="similarity">
    <text evidence="2 12">Belongs to the RNA methyltransferase RsmE family.</text>
</comment>
<evidence type="ECO:0000256" key="3">
    <source>
        <dbReference type="ARBA" id="ARBA00012328"/>
    </source>
</evidence>
<accession>A0A4R3L4I5</accession>
<dbReference type="NCBIfam" id="NF008692">
    <property type="entry name" value="PRK11713.1-5"/>
    <property type="match status" value="1"/>
</dbReference>
<comment type="caution">
    <text evidence="15">The sequence shown here is derived from an EMBL/GenBank/DDBJ whole genome shotgun (WGS) entry which is preliminary data.</text>
</comment>
<keyword evidence="16" id="KW-1185">Reference proteome</keyword>
<sequence>MRWFRSFVDLPLQPGATVALPESARQHLGRVLRLREGDAVTLFNGDGFDYPARLAGAGPSLGAQILDRTAAAADEAALRITLVQALARGEKMDWILQKATELGVAAVVPVTSQRCEVKLDGDRAGKRLAHWRQVVTSACEQCGRARIPDISGPQPLLAFADSAAQPPACTRLVLDPEGDLSLSDLSLGDQAAVALAIGPEGGFDRVELGHLQRAGWRRLRLRGRILRTETAGIAVMSALLALNGEL</sequence>
<dbReference type="OrthoDB" id="9815641at2"/>
<reference evidence="15 16" key="1">
    <citation type="submission" date="2019-03" db="EMBL/GenBank/DDBJ databases">
        <title>Genomic Encyclopedia of Type Strains, Phase IV (KMG-IV): sequencing the most valuable type-strain genomes for metagenomic binning, comparative biology and taxonomic classification.</title>
        <authorList>
            <person name="Goeker M."/>
        </authorList>
    </citation>
    <scope>NUCLEOTIDE SEQUENCE [LARGE SCALE GENOMIC DNA]</scope>
    <source>
        <strain evidence="15 16">DSM 21944</strain>
    </source>
</reference>
<evidence type="ECO:0000256" key="9">
    <source>
        <dbReference type="ARBA" id="ARBA00022691"/>
    </source>
</evidence>
<evidence type="ECO:0000256" key="12">
    <source>
        <dbReference type="PIRNR" id="PIRNR015601"/>
    </source>
</evidence>
<evidence type="ECO:0000256" key="6">
    <source>
        <dbReference type="ARBA" id="ARBA00022552"/>
    </source>
</evidence>
<dbReference type="AlphaFoldDB" id="A0A4R3L4I5"/>
<dbReference type="PIRSF" id="PIRSF015601">
    <property type="entry name" value="MTase_slr0722"/>
    <property type="match status" value="1"/>
</dbReference>
<dbReference type="InterPro" id="IPR029028">
    <property type="entry name" value="Alpha/beta_knot_MTases"/>
</dbReference>
<feature type="domain" description="Ribosomal RNA small subunit methyltransferase E PUA-like" evidence="14">
    <location>
        <begin position="25"/>
        <end position="59"/>
    </location>
</feature>
<organism evidence="15 16">
    <name type="scientific">Pseudofulvimonas gallinarii</name>
    <dbReference type="NCBI Taxonomy" id="634155"/>
    <lineage>
        <taxon>Bacteria</taxon>
        <taxon>Pseudomonadati</taxon>
        <taxon>Pseudomonadota</taxon>
        <taxon>Gammaproteobacteria</taxon>
        <taxon>Lysobacterales</taxon>
        <taxon>Rhodanobacteraceae</taxon>
        <taxon>Pseudofulvimonas</taxon>
    </lineage>
</organism>
<dbReference type="InterPro" id="IPR006700">
    <property type="entry name" value="RsmE"/>
</dbReference>
<evidence type="ECO:0000313" key="16">
    <source>
        <dbReference type="Proteomes" id="UP000294599"/>
    </source>
</evidence>
<dbReference type="NCBIfam" id="TIGR00046">
    <property type="entry name" value="RsmE family RNA methyltransferase"/>
    <property type="match status" value="1"/>
</dbReference>
<dbReference type="RefSeq" id="WP_123521495.1">
    <property type="nucleotide sequence ID" value="NZ_JBHLWF010000081.1"/>
</dbReference>
<comment type="catalytic activity">
    <reaction evidence="11 12">
        <text>uridine(1498) in 16S rRNA + S-adenosyl-L-methionine = N(3)-methyluridine(1498) in 16S rRNA + S-adenosyl-L-homocysteine + H(+)</text>
        <dbReference type="Rhea" id="RHEA:42920"/>
        <dbReference type="Rhea" id="RHEA-COMP:10283"/>
        <dbReference type="Rhea" id="RHEA-COMP:10284"/>
        <dbReference type="ChEBI" id="CHEBI:15378"/>
        <dbReference type="ChEBI" id="CHEBI:57856"/>
        <dbReference type="ChEBI" id="CHEBI:59789"/>
        <dbReference type="ChEBI" id="CHEBI:65315"/>
        <dbReference type="ChEBI" id="CHEBI:74502"/>
        <dbReference type="EC" id="2.1.1.193"/>
    </reaction>
</comment>
<keyword evidence="7 12" id="KW-0489">Methyltransferase</keyword>
<keyword evidence="8 12" id="KW-0808">Transferase</keyword>
<dbReference type="InterPro" id="IPR046887">
    <property type="entry name" value="RsmE_PUA-like"/>
</dbReference>
<evidence type="ECO:0000256" key="7">
    <source>
        <dbReference type="ARBA" id="ARBA00022603"/>
    </source>
</evidence>
<dbReference type="GO" id="GO:0005737">
    <property type="term" value="C:cytoplasm"/>
    <property type="evidence" value="ECO:0007669"/>
    <property type="project" value="UniProtKB-SubCell"/>
</dbReference>
<name>A0A4R3L4I5_9GAMM</name>
<evidence type="ECO:0000256" key="4">
    <source>
        <dbReference type="ARBA" id="ARBA00013673"/>
    </source>
</evidence>
<dbReference type="CDD" id="cd18084">
    <property type="entry name" value="RsmE-like"/>
    <property type="match status" value="1"/>
</dbReference>
<keyword evidence="6 12" id="KW-0698">rRNA processing</keyword>
<dbReference type="Proteomes" id="UP000294599">
    <property type="component" value="Unassembled WGS sequence"/>
</dbReference>
<dbReference type="EMBL" id="SMAF01000021">
    <property type="protein sequence ID" value="TCS94489.1"/>
    <property type="molecule type" value="Genomic_DNA"/>
</dbReference>
<gene>
    <name evidence="15" type="ORF">EDC25_1218</name>
</gene>
<proteinExistence type="inferred from homology"/>
<dbReference type="GO" id="GO:0070475">
    <property type="term" value="P:rRNA base methylation"/>
    <property type="evidence" value="ECO:0007669"/>
    <property type="project" value="TreeGrafter"/>
</dbReference>
<dbReference type="Gene3D" id="3.40.1280.10">
    <property type="match status" value="1"/>
</dbReference>
<evidence type="ECO:0000256" key="1">
    <source>
        <dbReference type="ARBA" id="ARBA00004496"/>
    </source>
</evidence>
<keyword evidence="9 12" id="KW-0949">S-adenosyl-L-methionine</keyword>
<dbReference type="SUPFAM" id="SSF75217">
    <property type="entry name" value="alpha/beta knot"/>
    <property type="match status" value="1"/>
</dbReference>
<dbReference type="InterPro" id="IPR029026">
    <property type="entry name" value="tRNA_m1G_MTases_N"/>
</dbReference>
<evidence type="ECO:0000259" key="13">
    <source>
        <dbReference type="Pfam" id="PF04452"/>
    </source>
</evidence>
<evidence type="ECO:0000259" key="14">
    <source>
        <dbReference type="Pfam" id="PF20260"/>
    </source>
</evidence>
<dbReference type="Pfam" id="PF04452">
    <property type="entry name" value="Methyltrans_RNA"/>
    <property type="match status" value="1"/>
</dbReference>
<evidence type="ECO:0000256" key="11">
    <source>
        <dbReference type="ARBA" id="ARBA00047944"/>
    </source>
</evidence>
<evidence type="ECO:0000256" key="5">
    <source>
        <dbReference type="ARBA" id="ARBA00022490"/>
    </source>
</evidence>
<dbReference type="SUPFAM" id="SSF88697">
    <property type="entry name" value="PUA domain-like"/>
    <property type="match status" value="1"/>
</dbReference>
<feature type="domain" description="Ribosomal RNA small subunit methyltransferase E methyltransferase" evidence="13">
    <location>
        <begin position="75"/>
        <end position="239"/>
    </location>
</feature>
<protein>
    <recommendedName>
        <fullName evidence="4 12">Ribosomal RNA small subunit methyltransferase E</fullName>
        <ecNumber evidence="3 12">2.1.1.193</ecNumber>
    </recommendedName>
</protein>
<comment type="function">
    <text evidence="10 12">Specifically methylates the N3 position of the uracil ring of uridine 1498 (m3U1498) in 16S rRNA. Acts on the fully assembled 30S ribosomal subunit.</text>
</comment>
<evidence type="ECO:0000256" key="2">
    <source>
        <dbReference type="ARBA" id="ARBA00005528"/>
    </source>
</evidence>